<evidence type="ECO:0000313" key="1">
    <source>
        <dbReference type="EMBL" id="RII98703.1"/>
    </source>
</evidence>
<reference evidence="1 2" key="1">
    <citation type="submission" date="2018-08" db="EMBL/GenBank/DDBJ databases">
        <title>Genome Sequence of Clavibacter michiganensis Subspecies type strains, and the Atypical Peach-Colored Strains Isolated from Tomato.</title>
        <authorList>
            <person name="Osdaghi E."/>
            <person name="Portier P."/>
            <person name="Briand M."/>
            <person name="Jacques M.-A."/>
        </authorList>
    </citation>
    <scope>NUCLEOTIDE SEQUENCE [LARGE SCALE GENOMIC DNA]</scope>
    <source>
        <strain evidence="1 2">CFBP 6488</strain>
    </source>
</reference>
<feature type="non-terminal residue" evidence="1">
    <location>
        <position position="1"/>
    </location>
</feature>
<comment type="caution">
    <text evidence="1">The sequence shown here is derived from an EMBL/GenBank/DDBJ whole genome shotgun (WGS) entry which is preliminary data.</text>
</comment>
<dbReference type="EMBL" id="QWEA01001539">
    <property type="protein sequence ID" value="RII98703.1"/>
    <property type="molecule type" value="Genomic_DNA"/>
</dbReference>
<dbReference type="AlphaFoldDB" id="A0A399NWY3"/>
<protein>
    <submittedName>
        <fullName evidence="1">YhgE/Pip domain-containing protein</fullName>
    </submittedName>
</protein>
<dbReference type="SUPFAM" id="SSF101967">
    <property type="entry name" value="Adhesin YadA, collagen-binding domain"/>
    <property type="match status" value="1"/>
</dbReference>
<dbReference type="Proteomes" id="UP000266634">
    <property type="component" value="Unassembled WGS sequence"/>
</dbReference>
<sequence length="138" mass="13197">ALTPGAQKTAAGARKVADGNAQIAALGSTATAGADKLAGQVPAIRAAIQERMEDAGIPKADIDAALAKLDVLGTDITDSTTKTDGLNAQLQQLAAGSEQVAQGSAQVADGAGKLQTGSAALATGAGTLASGSSQVATG</sequence>
<gene>
    <name evidence="1" type="ORF">DZF93_19575</name>
</gene>
<dbReference type="NCBIfam" id="TIGR03057">
    <property type="entry name" value="xxxLxxG_by_4"/>
    <property type="match status" value="2"/>
</dbReference>
<dbReference type="Gene3D" id="1.10.287.950">
    <property type="entry name" value="Methyl-accepting chemotaxis protein"/>
    <property type="match status" value="1"/>
</dbReference>
<organism evidence="1 2">
    <name type="scientific">Clavibacter michiganensis subsp. insidiosus</name>
    <dbReference type="NCBI Taxonomy" id="33014"/>
    <lineage>
        <taxon>Bacteria</taxon>
        <taxon>Bacillati</taxon>
        <taxon>Actinomycetota</taxon>
        <taxon>Actinomycetes</taxon>
        <taxon>Micrococcales</taxon>
        <taxon>Microbacteriaceae</taxon>
        <taxon>Clavibacter</taxon>
    </lineage>
</organism>
<proteinExistence type="predicted"/>
<dbReference type="InterPro" id="IPR023908">
    <property type="entry name" value="xxxLxxG_rpt"/>
</dbReference>
<evidence type="ECO:0000313" key="2">
    <source>
        <dbReference type="Proteomes" id="UP000266634"/>
    </source>
</evidence>
<name>A0A399NWY3_9MICO</name>
<dbReference type="InterPro" id="IPR011049">
    <property type="entry name" value="Serralysin-like_metalloprot_C"/>
</dbReference>
<accession>A0A399NWY3</accession>
<feature type="non-terminal residue" evidence="1">
    <location>
        <position position="138"/>
    </location>
</feature>